<evidence type="ECO:0000256" key="4">
    <source>
        <dbReference type="ARBA" id="ARBA00023004"/>
    </source>
</evidence>
<dbReference type="Pfam" id="PF01152">
    <property type="entry name" value="Bac_globin"/>
    <property type="match status" value="1"/>
</dbReference>
<dbReference type="SUPFAM" id="SSF46458">
    <property type="entry name" value="Globin-like"/>
    <property type="match status" value="1"/>
</dbReference>
<evidence type="ECO:0000256" key="5">
    <source>
        <dbReference type="ARBA" id="ARBA00034496"/>
    </source>
</evidence>
<dbReference type="GO" id="GO:0019825">
    <property type="term" value="F:oxygen binding"/>
    <property type="evidence" value="ECO:0007669"/>
    <property type="project" value="InterPro"/>
</dbReference>
<dbReference type="GO" id="GO:0020037">
    <property type="term" value="F:heme binding"/>
    <property type="evidence" value="ECO:0007669"/>
    <property type="project" value="InterPro"/>
</dbReference>
<proteinExistence type="inferred from homology"/>
<evidence type="ECO:0000256" key="3">
    <source>
        <dbReference type="ARBA" id="ARBA00022723"/>
    </source>
</evidence>
<keyword evidence="3" id="KW-0479">Metal-binding</keyword>
<dbReference type="Gene3D" id="1.10.490.10">
    <property type="entry name" value="Globins"/>
    <property type="match status" value="1"/>
</dbReference>
<dbReference type="InterPro" id="IPR012292">
    <property type="entry name" value="Globin/Proto"/>
</dbReference>
<keyword evidence="4" id="KW-0408">Iron</keyword>
<gene>
    <name evidence="6" type="ORF">HELGO_WM11822</name>
</gene>
<dbReference type="EMBL" id="CACVAU010000013">
    <property type="protein sequence ID" value="CAA6804193.1"/>
    <property type="molecule type" value="Genomic_DNA"/>
</dbReference>
<accession>A0A6S6S8S2</accession>
<dbReference type="PANTHER" id="PTHR47366:SF1">
    <property type="entry name" value="TWO-ON-TWO HEMOGLOBIN-3"/>
    <property type="match status" value="1"/>
</dbReference>
<dbReference type="InterPro" id="IPR044203">
    <property type="entry name" value="GlbO/GLB3-like"/>
</dbReference>
<name>A0A6S6S8S2_9BACT</name>
<evidence type="ECO:0000256" key="2">
    <source>
        <dbReference type="ARBA" id="ARBA00022617"/>
    </source>
</evidence>
<dbReference type="InterPro" id="IPR001486">
    <property type="entry name" value="Hemoglobin_trunc"/>
</dbReference>
<evidence type="ECO:0000256" key="1">
    <source>
        <dbReference type="ARBA" id="ARBA00022448"/>
    </source>
</evidence>
<comment type="similarity">
    <text evidence="5">Belongs to the truncated hemoglobin family. Group II subfamily.</text>
</comment>
<keyword evidence="1" id="KW-0813">Transport</keyword>
<sequence length="146" mass="16775">MNYSIIPHNANYIPPVEKPNLSFYPQVGEKGIRDLLSRFYTCLDKSAIRGIFPAKDTEEMEVAAQTSADFFIQICGGPPYFNQRHGMPKMRARHMPFSITAEGRLHWLVCFETALKPLEASVKEEDLQSFWNYINGFSIMMINRHG</sequence>
<dbReference type="GO" id="GO:0005344">
    <property type="term" value="F:oxygen carrier activity"/>
    <property type="evidence" value="ECO:0007669"/>
    <property type="project" value="InterPro"/>
</dbReference>
<dbReference type="PANTHER" id="PTHR47366">
    <property type="entry name" value="TWO-ON-TWO HEMOGLOBIN-3"/>
    <property type="match status" value="1"/>
</dbReference>
<keyword evidence="2" id="KW-0349">Heme</keyword>
<protein>
    <submittedName>
        <fullName evidence="6">Hemoglobin-like protein HbO</fullName>
    </submittedName>
</protein>
<dbReference type="InterPro" id="IPR009050">
    <property type="entry name" value="Globin-like_sf"/>
</dbReference>
<evidence type="ECO:0000313" key="6">
    <source>
        <dbReference type="EMBL" id="CAA6804193.1"/>
    </source>
</evidence>
<organism evidence="6">
    <name type="scientific">uncultured Sulfurovum sp</name>
    <dbReference type="NCBI Taxonomy" id="269237"/>
    <lineage>
        <taxon>Bacteria</taxon>
        <taxon>Pseudomonadati</taxon>
        <taxon>Campylobacterota</taxon>
        <taxon>Epsilonproteobacteria</taxon>
        <taxon>Campylobacterales</taxon>
        <taxon>Sulfurovaceae</taxon>
        <taxon>Sulfurovum</taxon>
        <taxon>environmental samples</taxon>
    </lineage>
</organism>
<dbReference type="GO" id="GO:0046872">
    <property type="term" value="F:metal ion binding"/>
    <property type="evidence" value="ECO:0007669"/>
    <property type="project" value="UniProtKB-KW"/>
</dbReference>
<reference evidence="6" key="1">
    <citation type="submission" date="2020-01" db="EMBL/GenBank/DDBJ databases">
        <authorList>
            <person name="Meier V. D."/>
            <person name="Meier V D."/>
        </authorList>
    </citation>
    <scope>NUCLEOTIDE SEQUENCE</scope>
    <source>
        <strain evidence="6">HLG_WM_MAG_05</strain>
    </source>
</reference>
<dbReference type="AlphaFoldDB" id="A0A6S6S8S2"/>